<feature type="compositionally biased region" description="Basic and acidic residues" evidence="1">
    <location>
        <begin position="13"/>
        <end position="23"/>
    </location>
</feature>
<sequence>KNDAGGRKHPKISLRDSGRAQTDRHSVSCIVMQRAENVPDAFFRFARGKHLFLRFLRQNRAERVSAVRTIKGLC</sequence>
<comment type="caution">
    <text evidence="2">The sequence shown here is derived from an EMBL/GenBank/DDBJ whole genome shotgun (WGS) entry which is preliminary data.</text>
</comment>
<evidence type="ECO:0000313" key="2">
    <source>
        <dbReference type="EMBL" id="MCR6678441.1"/>
    </source>
</evidence>
<dbReference type="Proteomes" id="UP001206878">
    <property type="component" value="Unassembled WGS sequence"/>
</dbReference>
<protein>
    <submittedName>
        <fullName evidence="2">Uncharacterized protein</fullName>
    </submittedName>
</protein>
<proteinExistence type="predicted"/>
<reference evidence="2" key="1">
    <citation type="submission" date="2022-07" db="EMBL/GenBank/DDBJ databases">
        <title>Diversity of ethanolamine utilization by human commensal Escherichia coli.</title>
        <authorList>
            <person name="Jubelin G."/>
        </authorList>
    </citation>
    <scope>NUCLEOTIDE SEQUENCE</scope>
    <source>
        <strain evidence="2">S1</strain>
    </source>
</reference>
<accession>A0AAW5MWI7</accession>
<evidence type="ECO:0000256" key="1">
    <source>
        <dbReference type="SAM" id="MobiDB-lite"/>
    </source>
</evidence>
<dbReference type="AlphaFoldDB" id="A0AAW5MWI7"/>
<organism evidence="2 3">
    <name type="scientific">Escherichia marmotae</name>
    <dbReference type="NCBI Taxonomy" id="1499973"/>
    <lineage>
        <taxon>Bacteria</taxon>
        <taxon>Pseudomonadati</taxon>
        <taxon>Pseudomonadota</taxon>
        <taxon>Gammaproteobacteria</taxon>
        <taxon>Enterobacterales</taxon>
        <taxon>Enterobacteriaceae</taxon>
        <taxon>Escherichia</taxon>
    </lineage>
</organism>
<evidence type="ECO:0000313" key="3">
    <source>
        <dbReference type="Proteomes" id="UP001206878"/>
    </source>
</evidence>
<feature type="non-terminal residue" evidence="2">
    <location>
        <position position="1"/>
    </location>
</feature>
<dbReference type="EMBL" id="JANPXH010000069">
    <property type="protein sequence ID" value="MCR6678441.1"/>
    <property type="molecule type" value="Genomic_DNA"/>
</dbReference>
<name>A0AAW5MWI7_9ESCH</name>
<gene>
    <name evidence="2" type="ORF">NVV43_23085</name>
</gene>
<feature type="region of interest" description="Disordered" evidence="1">
    <location>
        <begin position="1"/>
        <end position="23"/>
    </location>
</feature>